<gene>
    <name evidence="2" type="ORF">DRF65_13655</name>
</gene>
<sequence length="81" mass="9333">MMAKRRTNRNSKLNKSGSRSEGLGLEHFVKLDEFSQEQSMQMLKDAGLDVGEEEAAKIMEFLYLFAKITIKEIFTPDENFL</sequence>
<dbReference type="AlphaFoldDB" id="A0A3D9C7Q8"/>
<reference evidence="3" key="1">
    <citation type="submission" date="2018-06" db="EMBL/GenBank/DDBJ databases">
        <authorList>
            <person name="Lum Nde A."/>
            <person name="Hugo C."/>
        </authorList>
    </citation>
    <scope>NUCLEOTIDE SEQUENCE [LARGE SCALE GENOMIC DNA]</scope>
    <source>
        <strain evidence="3">1_F178</strain>
    </source>
</reference>
<feature type="compositionally biased region" description="Polar residues" evidence="1">
    <location>
        <begin position="10"/>
        <end position="19"/>
    </location>
</feature>
<evidence type="ECO:0000313" key="2">
    <source>
        <dbReference type="EMBL" id="REC61779.1"/>
    </source>
</evidence>
<organism evidence="2 3">
    <name type="scientific">Chryseobacterium pennae</name>
    <dbReference type="NCBI Taxonomy" id="2258962"/>
    <lineage>
        <taxon>Bacteria</taxon>
        <taxon>Pseudomonadati</taxon>
        <taxon>Bacteroidota</taxon>
        <taxon>Flavobacteriia</taxon>
        <taxon>Flavobacteriales</taxon>
        <taxon>Weeksellaceae</taxon>
        <taxon>Chryseobacterium group</taxon>
        <taxon>Chryseobacterium</taxon>
    </lineage>
</organism>
<name>A0A3D9C7Q8_9FLAO</name>
<dbReference type="RefSeq" id="WP_115971317.1">
    <property type="nucleotide sequence ID" value="NZ_QNVT01000012.1"/>
</dbReference>
<accession>A0A3D9C7Q8</accession>
<evidence type="ECO:0000256" key="1">
    <source>
        <dbReference type="SAM" id="MobiDB-lite"/>
    </source>
</evidence>
<evidence type="ECO:0000313" key="3">
    <source>
        <dbReference type="Proteomes" id="UP000256686"/>
    </source>
</evidence>
<feature type="region of interest" description="Disordered" evidence="1">
    <location>
        <begin position="1"/>
        <end position="20"/>
    </location>
</feature>
<dbReference type="Proteomes" id="UP000256686">
    <property type="component" value="Unassembled WGS sequence"/>
</dbReference>
<keyword evidence="3" id="KW-1185">Reference proteome</keyword>
<proteinExistence type="predicted"/>
<protein>
    <submittedName>
        <fullName evidence="2">Uncharacterized protein</fullName>
    </submittedName>
</protein>
<comment type="caution">
    <text evidence="2">The sequence shown here is derived from an EMBL/GenBank/DDBJ whole genome shotgun (WGS) entry which is preliminary data.</text>
</comment>
<dbReference type="EMBL" id="QNVT01000012">
    <property type="protein sequence ID" value="REC61779.1"/>
    <property type="molecule type" value="Genomic_DNA"/>
</dbReference>